<evidence type="ECO:0000313" key="4">
    <source>
        <dbReference type="Proteomes" id="UP000214603"/>
    </source>
</evidence>
<dbReference type="EMBL" id="NJIH01000014">
    <property type="protein sequence ID" value="OWT54800.1"/>
    <property type="molecule type" value="Genomic_DNA"/>
</dbReference>
<dbReference type="PANTHER" id="PTHR42928">
    <property type="entry name" value="TRICARBOXYLATE-BINDING PROTEIN"/>
    <property type="match status" value="1"/>
</dbReference>
<evidence type="ECO:0000256" key="2">
    <source>
        <dbReference type="SAM" id="SignalP"/>
    </source>
</evidence>
<dbReference type="Proteomes" id="UP000214603">
    <property type="component" value="Unassembled WGS sequence"/>
</dbReference>
<reference evidence="4" key="1">
    <citation type="submission" date="2017-06" db="EMBL/GenBank/DDBJ databases">
        <title>Herbaspirillum phytohormonus sp. nov., isolated from the root nodule of Robinia pseudoacacia in lead-zinc mine.</title>
        <authorList>
            <person name="Fan M."/>
            <person name="Lin Y."/>
        </authorList>
    </citation>
    <scope>NUCLEOTIDE SEQUENCE [LARGE SCALE GENOMIC DNA]</scope>
    <source>
        <strain evidence="4">SC-089</strain>
    </source>
</reference>
<dbReference type="Gene3D" id="3.40.190.150">
    <property type="entry name" value="Bordetella uptake gene, domain 1"/>
    <property type="match status" value="1"/>
</dbReference>
<dbReference type="Pfam" id="PF03401">
    <property type="entry name" value="TctC"/>
    <property type="match status" value="1"/>
</dbReference>
<proteinExistence type="inferred from homology"/>
<feature type="chain" id="PRO_5013279605" evidence="2">
    <location>
        <begin position="25"/>
        <end position="324"/>
    </location>
</feature>
<keyword evidence="4" id="KW-1185">Reference proteome</keyword>
<comment type="similarity">
    <text evidence="1">Belongs to the UPF0065 (bug) family.</text>
</comment>
<gene>
    <name evidence="3" type="ORF">CEY11_21835</name>
</gene>
<dbReference type="PANTHER" id="PTHR42928:SF5">
    <property type="entry name" value="BLR1237 PROTEIN"/>
    <property type="match status" value="1"/>
</dbReference>
<dbReference type="CDD" id="cd07012">
    <property type="entry name" value="PBP2_Bug_TTT"/>
    <property type="match status" value="1"/>
</dbReference>
<dbReference type="InterPro" id="IPR005064">
    <property type="entry name" value="BUG"/>
</dbReference>
<name>A0A225M3U1_9BURK</name>
<feature type="signal peptide" evidence="2">
    <location>
        <begin position="1"/>
        <end position="24"/>
    </location>
</feature>
<evidence type="ECO:0000313" key="3">
    <source>
        <dbReference type="EMBL" id="OWT54800.1"/>
    </source>
</evidence>
<keyword evidence="2" id="KW-0732">Signal</keyword>
<protein>
    <submittedName>
        <fullName evidence="3">LacI family transcriptional regulator</fullName>
    </submittedName>
</protein>
<dbReference type="InterPro" id="IPR042100">
    <property type="entry name" value="Bug_dom1"/>
</dbReference>
<evidence type="ECO:0000256" key="1">
    <source>
        <dbReference type="ARBA" id="ARBA00006987"/>
    </source>
</evidence>
<sequence>MKFANFAQALAATILLMANACAHAQADFPQRPIRIIVAAPPGGGTDHMARILGNAISADTKWTIIVENKPGASGIIGTDAVARAKPDGYTLGMGLTATMAINPELFRTLSYSVLKDFSAVATVAEQPVVLVVRADSPYHTVADLKAALKHKSMTLATAGVGTVGHLVGKVFGRQVGATFVEVPYKGSGPALQDVAGGVVDVMFGTPPGVLPLIRSGHLRALAVSSSKRLSLLPDVPTLAEAGCPDLDVSEWKVLVAPAGTPPAVVDLLNKEVRKVLTQPALQKQMLVAGDLPLSGSVQYAQNFLKSQFSRWADIVRESGLSKSN</sequence>
<dbReference type="AlphaFoldDB" id="A0A225M3U1"/>
<dbReference type="PIRSF" id="PIRSF017082">
    <property type="entry name" value="YflP"/>
    <property type="match status" value="1"/>
</dbReference>
<accession>A0A225M3U1</accession>
<dbReference type="RefSeq" id="WP_088605548.1">
    <property type="nucleotide sequence ID" value="NZ_NJIH01000014.1"/>
</dbReference>
<dbReference type="Gene3D" id="3.40.190.10">
    <property type="entry name" value="Periplasmic binding protein-like II"/>
    <property type="match status" value="1"/>
</dbReference>
<comment type="caution">
    <text evidence="3">The sequence shown here is derived from an EMBL/GenBank/DDBJ whole genome shotgun (WGS) entry which is preliminary data.</text>
</comment>
<dbReference type="OrthoDB" id="8678477at2"/>
<organism evidence="3 4">
    <name type="scientific">Candidimonas nitroreducens</name>
    <dbReference type="NCBI Taxonomy" id="683354"/>
    <lineage>
        <taxon>Bacteria</taxon>
        <taxon>Pseudomonadati</taxon>
        <taxon>Pseudomonadota</taxon>
        <taxon>Betaproteobacteria</taxon>
        <taxon>Burkholderiales</taxon>
        <taxon>Alcaligenaceae</taxon>
        <taxon>Candidimonas</taxon>
    </lineage>
</organism>
<dbReference type="SUPFAM" id="SSF53850">
    <property type="entry name" value="Periplasmic binding protein-like II"/>
    <property type="match status" value="1"/>
</dbReference>